<name>A0A8J3A486_9PROT</name>
<proteinExistence type="predicted"/>
<dbReference type="PROSITE" id="PS51737">
    <property type="entry name" value="RECOMBINASE_DNA_BIND"/>
    <property type="match status" value="1"/>
</dbReference>
<comment type="caution">
    <text evidence="3">The sequence shown here is derived from an EMBL/GenBank/DDBJ whole genome shotgun (WGS) entry which is preliminary data.</text>
</comment>
<dbReference type="Pfam" id="PF00239">
    <property type="entry name" value="Resolvase"/>
    <property type="match status" value="1"/>
</dbReference>
<dbReference type="InterPro" id="IPR050639">
    <property type="entry name" value="SSR_resolvase"/>
</dbReference>
<dbReference type="SMART" id="SM00857">
    <property type="entry name" value="Resolvase"/>
    <property type="match status" value="1"/>
</dbReference>
<dbReference type="AlphaFoldDB" id="A0A8J3A486"/>
<dbReference type="PANTHER" id="PTHR30461">
    <property type="entry name" value="DNA-INVERTASE FROM LAMBDOID PROPHAGE"/>
    <property type="match status" value="1"/>
</dbReference>
<dbReference type="InterPro" id="IPR011109">
    <property type="entry name" value="DNA_bind_recombinase_dom"/>
</dbReference>
<sequence length="552" mass="63978">MMQPAPKNAAEQKALIYCRVSHVKQRTQGHGLDSQEHRCRLYAEQQGYEVEAVFPDDRSGGGDFMKRPGMVALLNYLETHPQHDYVVIFDDLKRFARDTIFHFMLRHRLAEYNASVECLNFKFEDTPEGEFVETVFAAQGQLERKQNQRQTIQKMRARLENGYWVFSAPIGYRYEKTAGQGKLLVRDEPLASIVKEGLKGFGSGRFQTQAEVKRFFESYAAFPRDKYGEVRNQRVTEILTRSVYAGYVQSTKWNISLRKGHHEPLIDYETFTAIQYRLQEKAKVPTRRDLNEDFPLRGFILCGDCERPLTANWSKSKTGDRHAYYLCYNKDCVSHRKSIRRDKLEGDFVDVLHALQPTEHHGRVIRTVFKSMWDYQLHRSAQLADSIKAEITKLDGQIDTLVNRIVEATSASVTAAYEKRIAAMESRKTELSEKAARTGQPTRPYEELFQLALDFLSNPWNLWSSGNLKDRRMVLKLTFSERLAYHRELGFSNPKTSLPFRVLEEICMDRSKMAHRGGFEPPTPRFVVWCSIQLSYRCGPVDCPEDCDRERG</sequence>
<dbReference type="Pfam" id="PF07508">
    <property type="entry name" value="Recombinase"/>
    <property type="match status" value="1"/>
</dbReference>
<feature type="domain" description="Resolvase/invertase-type recombinase catalytic" evidence="1">
    <location>
        <begin position="13"/>
        <end position="162"/>
    </location>
</feature>
<gene>
    <name evidence="3" type="ORF">GCM10011355_30450</name>
</gene>
<evidence type="ECO:0000313" key="3">
    <source>
        <dbReference type="EMBL" id="GGI00954.1"/>
    </source>
</evidence>
<dbReference type="EMBL" id="BMGZ01000004">
    <property type="protein sequence ID" value="GGI00954.1"/>
    <property type="molecule type" value="Genomic_DNA"/>
</dbReference>
<evidence type="ECO:0000313" key="4">
    <source>
        <dbReference type="Proteomes" id="UP000621856"/>
    </source>
</evidence>
<dbReference type="InterPro" id="IPR006119">
    <property type="entry name" value="Resolv_N"/>
</dbReference>
<dbReference type="GO" id="GO:0003677">
    <property type="term" value="F:DNA binding"/>
    <property type="evidence" value="ECO:0007669"/>
    <property type="project" value="InterPro"/>
</dbReference>
<dbReference type="Pfam" id="PF13408">
    <property type="entry name" value="Zn_ribbon_recom"/>
    <property type="match status" value="1"/>
</dbReference>
<dbReference type="AntiFam" id="ANF00014">
    <property type="entry name" value="tRNA translation"/>
</dbReference>
<dbReference type="InterPro" id="IPR025827">
    <property type="entry name" value="Zn_ribbon_recom_dom"/>
</dbReference>
<dbReference type="PROSITE" id="PS51736">
    <property type="entry name" value="RECOMBINASES_3"/>
    <property type="match status" value="1"/>
</dbReference>
<reference evidence="3" key="2">
    <citation type="submission" date="2020-09" db="EMBL/GenBank/DDBJ databases">
        <authorList>
            <person name="Sun Q."/>
            <person name="Zhou Y."/>
        </authorList>
    </citation>
    <scope>NUCLEOTIDE SEQUENCE</scope>
    <source>
        <strain evidence="3">CGMCC 1.14984</strain>
    </source>
</reference>
<reference evidence="3" key="1">
    <citation type="journal article" date="2014" name="Int. J. Syst. Evol. Microbiol.">
        <title>Complete genome sequence of Corynebacterium casei LMG S-19264T (=DSM 44701T), isolated from a smear-ripened cheese.</title>
        <authorList>
            <consortium name="US DOE Joint Genome Institute (JGI-PGF)"/>
            <person name="Walter F."/>
            <person name="Albersmeier A."/>
            <person name="Kalinowski J."/>
            <person name="Ruckert C."/>
        </authorList>
    </citation>
    <scope>NUCLEOTIDE SEQUENCE</scope>
    <source>
        <strain evidence="3">CGMCC 1.14984</strain>
    </source>
</reference>
<dbReference type="InterPro" id="IPR038109">
    <property type="entry name" value="DNA_bind_recomb_sf"/>
</dbReference>
<evidence type="ECO:0000259" key="2">
    <source>
        <dbReference type="PROSITE" id="PS51737"/>
    </source>
</evidence>
<dbReference type="Proteomes" id="UP000621856">
    <property type="component" value="Unassembled WGS sequence"/>
</dbReference>
<dbReference type="Gene3D" id="3.90.1750.20">
    <property type="entry name" value="Putative Large Serine Recombinase, Chain B, Domain 2"/>
    <property type="match status" value="1"/>
</dbReference>
<dbReference type="CDD" id="cd00338">
    <property type="entry name" value="Ser_Recombinase"/>
    <property type="match status" value="1"/>
</dbReference>
<protein>
    <recommendedName>
        <fullName evidence="5">Recombinase</fullName>
    </recommendedName>
</protein>
<dbReference type="PANTHER" id="PTHR30461:SF23">
    <property type="entry name" value="DNA RECOMBINASE-RELATED"/>
    <property type="match status" value="1"/>
</dbReference>
<accession>A0A8J3A486</accession>
<evidence type="ECO:0000259" key="1">
    <source>
        <dbReference type="PROSITE" id="PS51736"/>
    </source>
</evidence>
<dbReference type="SUPFAM" id="SSF53041">
    <property type="entry name" value="Resolvase-like"/>
    <property type="match status" value="1"/>
</dbReference>
<feature type="domain" description="Recombinase" evidence="2">
    <location>
        <begin position="169"/>
        <end position="284"/>
    </location>
</feature>
<organism evidence="3 4">
    <name type="scientific">Aquisalinus luteolus</name>
    <dbReference type="NCBI Taxonomy" id="1566827"/>
    <lineage>
        <taxon>Bacteria</taxon>
        <taxon>Pseudomonadati</taxon>
        <taxon>Pseudomonadota</taxon>
        <taxon>Alphaproteobacteria</taxon>
        <taxon>Parvularculales</taxon>
        <taxon>Parvularculaceae</taxon>
        <taxon>Aquisalinus</taxon>
    </lineage>
</organism>
<evidence type="ECO:0008006" key="5">
    <source>
        <dbReference type="Google" id="ProtNLM"/>
    </source>
</evidence>
<dbReference type="GO" id="GO:0000150">
    <property type="term" value="F:DNA strand exchange activity"/>
    <property type="evidence" value="ECO:0007669"/>
    <property type="project" value="InterPro"/>
</dbReference>
<dbReference type="InterPro" id="IPR036162">
    <property type="entry name" value="Resolvase-like_N_sf"/>
</dbReference>
<dbReference type="Gene3D" id="3.40.50.1390">
    <property type="entry name" value="Resolvase, N-terminal catalytic domain"/>
    <property type="match status" value="1"/>
</dbReference>